<sequence>MRIDSVRPTAGSGVGLRIAVITASFNAPVTEGLRAGALEYLEEVATDEVVCVEAPGAFELPLLAATALGSGFDGVVALGAVIEGETDHYEHVAHRCSEGLMRVSLDTGAPVGFGVLVAKSVEHAVARSAPGPDNKGRECAIAVVNALAGQRSLDRKTAPR</sequence>
<evidence type="ECO:0000256" key="6">
    <source>
        <dbReference type="ARBA" id="ARBA00048785"/>
    </source>
</evidence>
<organism evidence="7">
    <name type="scientific">hydrothermal vent metagenome</name>
    <dbReference type="NCBI Taxonomy" id="652676"/>
    <lineage>
        <taxon>unclassified sequences</taxon>
        <taxon>metagenomes</taxon>
        <taxon>ecological metagenomes</taxon>
    </lineage>
</organism>
<evidence type="ECO:0000256" key="5">
    <source>
        <dbReference type="ARBA" id="ARBA00022679"/>
    </source>
</evidence>
<dbReference type="InterPro" id="IPR002180">
    <property type="entry name" value="LS/RS"/>
</dbReference>
<protein>
    <recommendedName>
        <fullName evidence="3">6,7-dimethyl-8-ribityllumazine synthase</fullName>
        <ecNumber evidence="3">2.5.1.78</ecNumber>
    </recommendedName>
</protein>
<reference evidence="7" key="1">
    <citation type="submission" date="2018-06" db="EMBL/GenBank/DDBJ databases">
        <authorList>
            <person name="Zhirakovskaya E."/>
        </authorList>
    </citation>
    <scope>NUCLEOTIDE SEQUENCE</scope>
</reference>
<evidence type="ECO:0000256" key="4">
    <source>
        <dbReference type="ARBA" id="ARBA00022619"/>
    </source>
</evidence>
<proteinExistence type="inferred from homology"/>
<dbReference type="GO" id="GO:0009349">
    <property type="term" value="C:riboflavin synthase complex"/>
    <property type="evidence" value="ECO:0007669"/>
    <property type="project" value="InterPro"/>
</dbReference>
<name>A0A3B0SPI6_9ZZZZ</name>
<evidence type="ECO:0000256" key="3">
    <source>
        <dbReference type="ARBA" id="ARBA00012664"/>
    </source>
</evidence>
<keyword evidence="4" id="KW-0686">Riboflavin biosynthesis</keyword>
<dbReference type="Gene3D" id="3.40.50.960">
    <property type="entry name" value="Lumazine/riboflavin synthase"/>
    <property type="match status" value="1"/>
</dbReference>
<dbReference type="Pfam" id="PF00885">
    <property type="entry name" value="DMRL_synthase"/>
    <property type="match status" value="1"/>
</dbReference>
<dbReference type="PANTHER" id="PTHR21058">
    <property type="entry name" value="6,7-DIMETHYL-8-RIBITYLLUMAZINE SYNTHASE DMRL SYNTHASE LUMAZINE SYNTHASE"/>
    <property type="match status" value="1"/>
</dbReference>
<comment type="similarity">
    <text evidence="2">Belongs to the DMRL synthase family.</text>
</comment>
<gene>
    <name evidence="7" type="ORF">MNBD_ACTINO02-2956</name>
</gene>
<dbReference type="AlphaFoldDB" id="A0A3B0SPI6"/>
<dbReference type="InterPro" id="IPR034964">
    <property type="entry name" value="LS"/>
</dbReference>
<keyword evidence="5 7" id="KW-0808">Transferase</keyword>
<dbReference type="EC" id="2.5.1.78" evidence="3"/>
<comment type="pathway">
    <text evidence="1">Cofactor biosynthesis; riboflavin biosynthesis; riboflavin from 2-hydroxy-3-oxobutyl phosphate and 5-amino-6-(D-ribitylamino)uracil: step 1/2.</text>
</comment>
<evidence type="ECO:0000256" key="2">
    <source>
        <dbReference type="ARBA" id="ARBA00007424"/>
    </source>
</evidence>
<dbReference type="UniPathway" id="UPA00275">
    <property type="reaction ID" value="UER00404"/>
</dbReference>
<dbReference type="CDD" id="cd09209">
    <property type="entry name" value="Lumazine_synthase-I"/>
    <property type="match status" value="1"/>
</dbReference>
<dbReference type="GO" id="GO:0009231">
    <property type="term" value="P:riboflavin biosynthetic process"/>
    <property type="evidence" value="ECO:0007669"/>
    <property type="project" value="UniProtKB-UniPathway"/>
</dbReference>
<comment type="catalytic activity">
    <reaction evidence="6">
        <text>(2S)-2-hydroxy-3-oxobutyl phosphate + 5-amino-6-(D-ribitylamino)uracil = 6,7-dimethyl-8-(1-D-ribityl)lumazine + phosphate + 2 H2O + H(+)</text>
        <dbReference type="Rhea" id="RHEA:26152"/>
        <dbReference type="ChEBI" id="CHEBI:15377"/>
        <dbReference type="ChEBI" id="CHEBI:15378"/>
        <dbReference type="ChEBI" id="CHEBI:15934"/>
        <dbReference type="ChEBI" id="CHEBI:43474"/>
        <dbReference type="ChEBI" id="CHEBI:58201"/>
        <dbReference type="ChEBI" id="CHEBI:58830"/>
        <dbReference type="EC" id="2.5.1.78"/>
    </reaction>
</comment>
<dbReference type="NCBIfam" id="TIGR00114">
    <property type="entry name" value="lumazine-synth"/>
    <property type="match status" value="1"/>
</dbReference>
<evidence type="ECO:0000313" key="7">
    <source>
        <dbReference type="EMBL" id="VAW02489.1"/>
    </source>
</evidence>
<dbReference type="SUPFAM" id="SSF52121">
    <property type="entry name" value="Lumazine synthase"/>
    <property type="match status" value="1"/>
</dbReference>
<accession>A0A3B0SPI6</accession>
<dbReference type="HAMAP" id="MF_00178">
    <property type="entry name" value="Lumazine_synth"/>
    <property type="match status" value="1"/>
</dbReference>
<dbReference type="EMBL" id="UOEK01000234">
    <property type="protein sequence ID" value="VAW02489.1"/>
    <property type="molecule type" value="Genomic_DNA"/>
</dbReference>
<evidence type="ECO:0000256" key="1">
    <source>
        <dbReference type="ARBA" id="ARBA00004917"/>
    </source>
</evidence>
<dbReference type="InterPro" id="IPR036467">
    <property type="entry name" value="LS/RS_sf"/>
</dbReference>
<dbReference type="PANTHER" id="PTHR21058:SF0">
    <property type="entry name" value="6,7-DIMETHYL-8-RIBITYLLUMAZINE SYNTHASE"/>
    <property type="match status" value="1"/>
</dbReference>
<dbReference type="GO" id="GO:0000906">
    <property type="term" value="F:6,7-dimethyl-8-ribityllumazine synthase activity"/>
    <property type="evidence" value="ECO:0007669"/>
    <property type="project" value="UniProtKB-EC"/>
</dbReference>